<evidence type="ECO:0000259" key="6">
    <source>
        <dbReference type="Pfam" id="PF07992"/>
    </source>
</evidence>
<keyword evidence="3 7" id="KW-0560">Oxidoreductase</keyword>
<keyword evidence="5" id="KW-0676">Redox-active center</keyword>
<keyword evidence="1" id="KW-0285">Flavoprotein</keyword>
<keyword evidence="2" id="KW-0274">FAD</keyword>
<dbReference type="PRINTS" id="PR00469">
    <property type="entry name" value="PNDRDTASEII"/>
</dbReference>
<dbReference type="PROSITE" id="PS00573">
    <property type="entry name" value="PYRIDINE_REDOX_2"/>
    <property type="match status" value="1"/>
</dbReference>
<dbReference type="InterPro" id="IPR036188">
    <property type="entry name" value="FAD/NAD-bd_sf"/>
</dbReference>
<dbReference type="PRINTS" id="PR00368">
    <property type="entry name" value="FADPNR"/>
</dbReference>
<dbReference type="Proteomes" id="UP000297714">
    <property type="component" value="Unassembled WGS sequence"/>
</dbReference>
<accession>A0A4Z0Y9U0</accession>
<evidence type="ECO:0000313" key="7">
    <source>
        <dbReference type="EMBL" id="TGJ76315.1"/>
    </source>
</evidence>
<dbReference type="Gene3D" id="3.50.50.60">
    <property type="entry name" value="FAD/NAD(P)-binding domain"/>
    <property type="match status" value="2"/>
</dbReference>
<evidence type="ECO:0000313" key="8">
    <source>
        <dbReference type="Proteomes" id="UP000297714"/>
    </source>
</evidence>
<evidence type="ECO:0000256" key="5">
    <source>
        <dbReference type="ARBA" id="ARBA00023284"/>
    </source>
</evidence>
<gene>
    <name evidence="7" type="primary">trxB_2</name>
    <name evidence="7" type="ORF">CAGA_15200</name>
</gene>
<evidence type="ECO:0000256" key="3">
    <source>
        <dbReference type="ARBA" id="ARBA00023002"/>
    </source>
</evidence>
<dbReference type="SUPFAM" id="SSF51905">
    <property type="entry name" value="FAD/NAD(P)-binding domain"/>
    <property type="match status" value="1"/>
</dbReference>
<sequence length="312" mass="32911">MLSRNINRLWHILKPETAEKVLKMSDVIILGNGPAGISAAAYTARAGLETLVIGRDSGSLSKAGEIENYYGFPEPISGEQLVRNGLDQASRLGVTTIEDEVVGIQYDGGFTVQTKTEEYQAPIVILATGAARRAPAIEGLRELEGKGVSYCAVCDAFFYRGKHVAVLGDGNYALHEAQELLPVVGSVTVLTNGCEPAAAFPPEIPVDKREIAALQGGKVLETVRFKDGSALPVSGVFVAQGVASSGDFARSIGAQTEGGRIVVDENMQTSVPGLYAAGDCTGGMLQISKAVYDGAKAATSAIQYYRKLKKAR</sequence>
<organism evidence="7 8">
    <name type="scientific">Caproiciproducens galactitolivorans</name>
    <dbReference type="NCBI Taxonomy" id="642589"/>
    <lineage>
        <taxon>Bacteria</taxon>
        <taxon>Bacillati</taxon>
        <taxon>Bacillota</taxon>
        <taxon>Clostridia</taxon>
        <taxon>Eubacteriales</taxon>
        <taxon>Acutalibacteraceae</taxon>
        <taxon>Caproiciproducens</taxon>
    </lineage>
</organism>
<dbReference type="InterPro" id="IPR023753">
    <property type="entry name" value="FAD/NAD-binding_dom"/>
</dbReference>
<dbReference type="InterPro" id="IPR008255">
    <property type="entry name" value="Pyr_nucl-diS_OxRdtase_2_AS"/>
</dbReference>
<evidence type="ECO:0000256" key="1">
    <source>
        <dbReference type="ARBA" id="ARBA00022630"/>
    </source>
</evidence>
<dbReference type="EC" id="1.8.1.9" evidence="7"/>
<dbReference type="PANTHER" id="PTHR48105">
    <property type="entry name" value="THIOREDOXIN REDUCTASE 1-RELATED-RELATED"/>
    <property type="match status" value="1"/>
</dbReference>
<protein>
    <submittedName>
        <fullName evidence="7">Thioredoxin reductase</fullName>
        <ecNumber evidence="7">1.8.1.9</ecNumber>
    </submittedName>
</protein>
<dbReference type="EMBL" id="SRMQ01000006">
    <property type="protein sequence ID" value="TGJ76315.1"/>
    <property type="molecule type" value="Genomic_DNA"/>
</dbReference>
<name>A0A4Z0Y9U0_9FIRM</name>
<dbReference type="GO" id="GO:0004791">
    <property type="term" value="F:thioredoxin-disulfide reductase (NADPH) activity"/>
    <property type="evidence" value="ECO:0007669"/>
    <property type="project" value="UniProtKB-EC"/>
</dbReference>
<evidence type="ECO:0000256" key="4">
    <source>
        <dbReference type="ARBA" id="ARBA00023157"/>
    </source>
</evidence>
<comment type="caution">
    <text evidence="7">The sequence shown here is derived from an EMBL/GenBank/DDBJ whole genome shotgun (WGS) entry which is preliminary data.</text>
</comment>
<keyword evidence="8" id="KW-1185">Reference proteome</keyword>
<dbReference type="AlphaFoldDB" id="A0A4Z0Y9U0"/>
<evidence type="ECO:0000256" key="2">
    <source>
        <dbReference type="ARBA" id="ARBA00022827"/>
    </source>
</evidence>
<dbReference type="InterPro" id="IPR050097">
    <property type="entry name" value="Ferredoxin-NADP_redctase_2"/>
</dbReference>
<dbReference type="Pfam" id="PF07992">
    <property type="entry name" value="Pyr_redox_2"/>
    <property type="match status" value="1"/>
</dbReference>
<dbReference type="RefSeq" id="WP_330566977.1">
    <property type="nucleotide sequence ID" value="NZ_JAJUFJ010000014.1"/>
</dbReference>
<feature type="domain" description="FAD/NAD(P)-binding" evidence="6">
    <location>
        <begin position="26"/>
        <end position="294"/>
    </location>
</feature>
<keyword evidence="4" id="KW-1015">Disulfide bond</keyword>
<proteinExistence type="predicted"/>
<reference evidence="7 8" key="1">
    <citation type="submission" date="2019-04" db="EMBL/GenBank/DDBJ databases">
        <authorList>
            <person name="Poehlein A."/>
            <person name="Bengelsdorf F.R."/>
            <person name="Duerre P."/>
            <person name="Daniel R."/>
        </authorList>
    </citation>
    <scope>NUCLEOTIDE SEQUENCE [LARGE SCALE GENOMIC DNA]</scope>
    <source>
        <strain evidence="7 8">BS-1</strain>
    </source>
</reference>